<gene>
    <name evidence="9" type="ORF">WAB15_05055</name>
</gene>
<dbReference type="Pfam" id="PF13631">
    <property type="entry name" value="Cytochrom_B_N_2"/>
    <property type="match status" value="1"/>
</dbReference>
<dbReference type="InterPro" id="IPR016174">
    <property type="entry name" value="Di-haem_cyt_TM"/>
</dbReference>
<feature type="transmembrane region" description="Helical" evidence="7">
    <location>
        <begin position="385"/>
        <end position="412"/>
    </location>
</feature>
<feature type="transmembrane region" description="Helical" evidence="7">
    <location>
        <begin position="116"/>
        <end position="137"/>
    </location>
</feature>
<keyword evidence="7" id="KW-0472">Membrane</keyword>
<dbReference type="EC" id="7.1.1.8" evidence="2"/>
<dbReference type="RefSeq" id="WP_407285473.1">
    <property type="nucleotide sequence ID" value="NZ_CP147982.1"/>
</dbReference>
<evidence type="ECO:0000259" key="8">
    <source>
        <dbReference type="PROSITE" id="PS51002"/>
    </source>
</evidence>
<feature type="transmembrane region" description="Helical" evidence="7">
    <location>
        <begin position="149"/>
        <end position="169"/>
    </location>
</feature>
<proteinExistence type="predicted"/>
<evidence type="ECO:0000313" key="10">
    <source>
        <dbReference type="Proteomes" id="UP001626628"/>
    </source>
</evidence>
<evidence type="ECO:0000256" key="7">
    <source>
        <dbReference type="SAM" id="Phobius"/>
    </source>
</evidence>
<dbReference type="SUPFAM" id="SSF81342">
    <property type="entry name" value="Transmembrane di-heme cytochromes"/>
    <property type="match status" value="1"/>
</dbReference>
<feature type="transmembrane region" description="Helical" evidence="7">
    <location>
        <begin position="418"/>
        <end position="439"/>
    </location>
</feature>
<sequence>MVFRKRTERLGRRLQGAAEKGFRRLDERLPAASAGKLLRKAFPDHWAFLLGELALYSLLVLVLTGVFLAFFFDPSMAEITYHGSYRPLHGTRMTQAYASTLHISFDVRGGLLLRQVHHWAALTFLASIGVHMLRIFFTGAFRRPREGNWLIGVTLFLLALLEGFCGYSLPDDLLSGTGLRTADTIIGSIPVVGTYLSFFSFGGEFPGNDIIPRLYTLHILLVPGLLIGLVTVHLILVVYLKHTQWRGPGRTNTNVIGQPMFPLWLTKSTGLLLILSAVFAVLGAVGQINPVWDYGPFQADQVSTNAQPDWYVGFLEGALRLMPPWETNLWGHTVMWNVFIPAVALPGVLFGVLYAYPFFERWVTADRGELHVCDRPREQHTRTALGVAAICFYAVLQLAGGNDVIAFVFGLSINALTWVLRAAVVVVPLLGFLVTKWLCLALQHRDRERLAEGEETGQVHQSVYGGLYEEHRPLPAAQRYSALARQAPRALEAPPAEVAETLPRRQRLRLALSRWYYRDQVALPPVRQQKQQAAAVPGGPGADGS</sequence>
<feature type="domain" description="Cytochrome b/b6 N-terminal region profile" evidence="8">
    <location>
        <begin position="21"/>
        <end position="246"/>
    </location>
</feature>
<evidence type="ECO:0000256" key="1">
    <source>
        <dbReference type="ARBA" id="ARBA00001971"/>
    </source>
</evidence>
<reference evidence="9 10" key="1">
    <citation type="submission" date="2024-03" db="EMBL/GenBank/DDBJ databases">
        <title>The complete genome of Streptomyces sirii sp.nov.</title>
        <authorList>
            <person name="Zakalyukina Y.V."/>
            <person name="Belik A.R."/>
            <person name="Biryukov M.V."/>
            <person name="Baturina O.A."/>
            <person name="Kabilov M.R."/>
        </authorList>
    </citation>
    <scope>NUCLEOTIDE SEQUENCE [LARGE SCALE GENOMIC DNA]</scope>
    <source>
        <strain evidence="9 10">BP-8</strain>
    </source>
</reference>
<evidence type="ECO:0000313" key="9">
    <source>
        <dbReference type="EMBL" id="WXK75377.1"/>
    </source>
</evidence>
<keyword evidence="7" id="KW-1133">Transmembrane helix</keyword>
<feature type="transmembrane region" description="Helical" evidence="7">
    <location>
        <begin position="334"/>
        <end position="356"/>
    </location>
</feature>
<comment type="catalytic activity">
    <reaction evidence="4">
        <text>a quinol + 2 Fe(III)-[cytochrome c](out) = a quinone + 2 Fe(II)-[cytochrome c](out) + 2 H(+)(out)</text>
        <dbReference type="Rhea" id="RHEA:11484"/>
        <dbReference type="Rhea" id="RHEA-COMP:10350"/>
        <dbReference type="Rhea" id="RHEA-COMP:14399"/>
        <dbReference type="ChEBI" id="CHEBI:15378"/>
        <dbReference type="ChEBI" id="CHEBI:24646"/>
        <dbReference type="ChEBI" id="CHEBI:29033"/>
        <dbReference type="ChEBI" id="CHEBI:29034"/>
        <dbReference type="ChEBI" id="CHEBI:132124"/>
        <dbReference type="EC" id="7.1.1.8"/>
    </reaction>
</comment>
<feature type="transmembrane region" description="Helical" evidence="7">
    <location>
        <begin position="215"/>
        <end position="240"/>
    </location>
</feature>
<dbReference type="EMBL" id="CP147982">
    <property type="protein sequence ID" value="WXK75377.1"/>
    <property type="molecule type" value="Genomic_DNA"/>
</dbReference>
<evidence type="ECO:0000256" key="4">
    <source>
        <dbReference type="ARBA" id="ARBA00029351"/>
    </source>
</evidence>
<keyword evidence="10" id="KW-1185">Reference proteome</keyword>
<feature type="compositionally biased region" description="Low complexity" evidence="6">
    <location>
        <begin position="528"/>
        <end position="537"/>
    </location>
</feature>
<feature type="region of interest" description="Disordered" evidence="6">
    <location>
        <begin position="526"/>
        <end position="545"/>
    </location>
</feature>
<protein>
    <recommendedName>
        <fullName evidence="3">Cytochrome bc1 complex cytochrome b subunit</fullName>
        <ecNumber evidence="2">7.1.1.8</ecNumber>
    </recommendedName>
    <alternativeName>
        <fullName evidence="5">Cytochrome bc1 reductase complex subunit QcrB</fullName>
    </alternativeName>
</protein>
<dbReference type="Gene3D" id="1.20.810.10">
    <property type="entry name" value="Cytochrome Bc1 Complex, Chain C"/>
    <property type="match status" value="1"/>
</dbReference>
<evidence type="ECO:0000256" key="3">
    <source>
        <dbReference type="ARBA" id="ARBA00016116"/>
    </source>
</evidence>
<dbReference type="PANTHER" id="PTHR19271">
    <property type="entry name" value="CYTOCHROME B"/>
    <property type="match status" value="1"/>
</dbReference>
<accession>A0ABZ2QP61</accession>
<dbReference type="InterPro" id="IPR027387">
    <property type="entry name" value="Cytb/b6-like_sf"/>
</dbReference>
<evidence type="ECO:0000256" key="6">
    <source>
        <dbReference type="SAM" id="MobiDB-lite"/>
    </source>
</evidence>
<feature type="transmembrane region" description="Helical" evidence="7">
    <location>
        <begin position="46"/>
        <end position="72"/>
    </location>
</feature>
<dbReference type="Proteomes" id="UP001626628">
    <property type="component" value="Chromosome"/>
</dbReference>
<dbReference type="PROSITE" id="PS51002">
    <property type="entry name" value="CYTB_NTER"/>
    <property type="match status" value="1"/>
</dbReference>
<evidence type="ECO:0000256" key="2">
    <source>
        <dbReference type="ARBA" id="ARBA00012951"/>
    </source>
</evidence>
<keyword evidence="7" id="KW-0812">Transmembrane</keyword>
<feature type="transmembrane region" description="Helical" evidence="7">
    <location>
        <begin position="270"/>
        <end position="288"/>
    </location>
</feature>
<dbReference type="InterPro" id="IPR005797">
    <property type="entry name" value="Cyt_b/b6_N"/>
</dbReference>
<name>A0ABZ2QP61_9ACTN</name>
<evidence type="ECO:0000256" key="5">
    <source>
        <dbReference type="ARBA" id="ARBA00029568"/>
    </source>
</evidence>
<dbReference type="PANTHER" id="PTHR19271:SF16">
    <property type="entry name" value="CYTOCHROME B"/>
    <property type="match status" value="1"/>
</dbReference>
<comment type="cofactor">
    <cofactor evidence="1">
        <name>heme</name>
        <dbReference type="ChEBI" id="CHEBI:30413"/>
    </cofactor>
</comment>
<organism evidence="9 10">
    <name type="scientific">Streptomyces sirii</name>
    <dbReference type="NCBI Taxonomy" id="3127701"/>
    <lineage>
        <taxon>Bacteria</taxon>
        <taxon>Bacillati</taxon>
        <taxon>Actinomycetota</taxon>
        <taxon>Actinomycetes</taxon>
        <taxon>Kitasatosporales</taxon>
        <taxon>Streptomycetaceae</taxon>
        <taxon>Streptomyces</taxon>
    </lineage>
</organism>